<sequence length="290" mass="32528">MLNKGGKVTNHELVKYFKKFLTNPSTQAEARKQFKTYVNILSTIKNEGNEKYLIIRKKYINECPTDDNLSLLSLSQSDFANSPGSRSTISEHETSIGATSPFREPPPYKPPPEVKIPALALETKEQYKDCVDEFKFALTSFGIAQSSDDKRNEDVKDEVDDGPPPPVLPPRKRSNAEKISEQNCDDKSEENKENPSVETSSKGSSRTSTLEKQISVAEATKKFNRIASEEEAKVTSPPTKKKPEKRTEEISNEILISSHPKSKEWLVSSAKANYQELAKLATEYPELTQL</sequence>
<feature type="region of interest" description="Disordered" evidence="3">
    <location>
        <begin position="228"/>
        <end position="252"/>
    </location>
</feature>
<protein>
    <submittedName>
        <fullName evidence="5">Ankyrin repeat domain-containing protein SOWAHB</fullName>
    </submittedName>
</protein>
<keyword evidence="2" id="KW-0040">ANK repeat</keyword>
<feature type="region of interest" description="Disordered" evidence="3">
    <location>
        <begin position="145"/>
        <end position="212"/>
    </location>
</feature>
<dbReference type="Proteomes" id="UP001151699">
    <property type="component" value="Chromosome B"/>
</dbReference>
<feature type="compositionally biased region" description="Polar residues" evidence="3">
    <location>
        <begin position="196"/>
        <end position="212"/>
    </location>
</feature>
<dbReference type="OrthoDB" id="60433at2759"/>
<feature type="non-terminal residue" evidence="5">
    <location>
        <position position="1"/>
    </location>
</feature>
<gene>
    <name evidence="5" type="primary">sowahb</name>
    <name evidence="5" type="ORF">Bhyg_07405</name>
</gene>
<organism evidence="5 6">
    <name type="scientific">Pseudolycoriella hygida</name>
    <dbReference type="NCBI Taxonomy" id="35572"/>
    <lineage>
        <taxon>Eukaryota</taxon>
        <taxon>Metazoa</taxon>
        <taxon>Ecdysozoa</taxon>
        <taxon>Arthropoda</taxon>
        <taxon>Hexapoda</taxon>
        <taxon>Insecta</taxon>
        <taxon>Pterygota</taxon>
        <taxon>Neoptera</taxon>
        <taxon>Endopterygota</taxon>
        <taxon>Diptera</taxon>
        <taxon>Nematocera</taxon>
        <taxon>Sciaroidea</taxon>
        <taxon>Sciaridae</taxon>
        <taxon>Pseudolycoriella</taxon>
    </lineage>
</organism>
<comment type="caution">
    <text evidence="5">The sequence shown here is derived from an EMBL/GenBank/DDBJ whole genome shotgun (WGS) entry which is preliminary data.</text>
</comment>
<feature type="domain" description="SOWAHA-C winged helix-turn-helix" evidence="4">
    <location>
        <begin position="1"/>
        <end position="68"/>
    </location>
</feature>
<dbReference type="Pfam" id="PF25877">
    <property type="entry name" value="WHD_SOWAH"/>
    <property type="match status" value="1"/>
</dbReference>
<reference evidence="5" key="1">
    <citation type="submission" date="2022-07" db="EMBL/GenBank/DDBJ databases">
        <authorList>
            <person name="Trinca V."/>
            <person name="Uliana J.V.C."/>
            <person name="Torres T.T."/>
            <person name="Ward R.J."/>
            <person name="Monesi N."/>
        </authorList>
    </citation>
    <scope>NUCLEOTIDE SEQUENCE</scope>
    <source>
        <strain evidence="5">HSMRA1968</strain>
        <tissue evidence="5">Whole embryos</tissue>
    </source>
</reference>
<name>A0A9Q0N3X2_9DIPT</name>
<proteinExistence type="predicted"/>
<evidence type="ECO:0000256" key="2">
    <source>
        <dbReference type="ARBA" id="ARBA00023043"/>
    </source>
</evidence>
<evidence type="ECO:0000313" key="6">
    <source>
        <dbReference type="Proteomes" id="UP001151699"/>
    </source>
</evidence>
<feature type="compositionally biased region" description="Pro residues" evidence="3">
    <location>
        <begin position="103"/>
        <end position="114"/>
    </location>
</feature>
<dbReference type="InterPro" id="IPR058889">
    <property type="entry name" value="WHD_SOWAHA-C"/>
</dbReference>
<evidence type="ECO:0000313" key="5">
    <source>
        <dbReference type="EMBL" id="KAJ6642456.1"/>
    </source>
</evidence>
<dbReference type="EMBL" id="WJQU01000002">
    <property type="protein sequence ID" value="KAJ6642456.1"/>
    <property type="molecule type" value="Genomic_DNA"/>
</dbReference>
<evidence type="ECO:0000259" key="4">
    <source>
        <dbReference type="Pfam" id="PF25877"/>
    </source>
</evidence>
<evidence type="ECO:0000256" key="3">
    <source>
        <dbReference type="SAM" id="MobiDB-lite"/>
    </source>
</evidence>
<dbReference type="PANTHER" id="PTHR14491:SF7">
    <property type="entry name" value="SOSONDOWAH, ISOFORM G"/>
    <property type="match status" value="1"/>
</dbReference>
<dbReference type="PANTHER" id="PTHR14491">
    <property type="entry name" value="SOSONDOWAH, ISOFORM G"/>
    <property type="match status" value="1"/>
</dbReference>
<dbReference type="AlphaFoldDB" id="A0A9Q0N3X2"/>
<evidence type="ECO:0000256" key="1">
    <source>
        <dbReference type="ARBA" id="ARBA00022737"/>
    </source>
</evidence>
<keyword evidence="6" id="KW-1185">Reference proteome</keyword>
<accession>A0A9Q0N3X2</accession>
<feature type="compositionally biased region" description="Basic and acidic residues" evidence="3">
    <location>
        <begin position="174"/>
        <end position="195"/>
    </location>
</feature>
<keyword evidence="1" id="KW-0677">Repeat</keyword>
<feature type="region of interest" description="Disordered" evidence="3">
    <location>
        <begin position="80"/>
        <end position="114"/>
    </location>
</feature>